<dbReference type="EMBL" id="FMCW01000076">
    <property type="protein sequence ID" value="SCF23760.1"/>
    <property type="molecule type" value="Genomic_DNA"/>
</dbReference>
<evidence type="ECO:0000313" key="1">
    <source>
        <dbReference type="EMBL" id="SCF23760.1"/>
    </source>
</evidence>
<evidence type="ECO:0000313" key="2">
    <source>
        <dbReference type="Proteomes" id="UP000199375"/>
    </source>
</evidence>
<protein>
    <submittedName>
        <fullName evidence="1">Uncharacterized protein</fullName>
    </submittedName>
</protein>
<accession>A0A1C4YSW4</accession>
<dbReference type="AlphaFoldDB" id="A0A1C4YSW4"/>
<dbReference type="RefSeq" id="WP_141722431.1">
    <property type="nucleotide sequence ID" value="NZ_FMCW01000076.1"/>
</dbReference>
<dbReference type="Proteomes" id="UP000199375">
    <property type="component" value="Unassembled WGS sequence"/>
</dbReference>
<gene>
    <name evidence="1" type="ORF">GA0070558_1764</name>
</gene>
<organism evidence="1 2">
    <name type="scientific">Micromonospora haikouensis</name>
    <dbReference type="NCBI Taxonomy" id="686309"/>
    <lineage>
        <taxon>Bacteria</taxon>
        <taxon>Bacillati</taxon>
        <taxon>Actinomycetota</taxon>
        <taxon>Actinomycetes</taxon>
        <taxon>Micromonosporales</taxon>
        <taxon>Micromonosporaceae</taxon>
        <taxon>Micromonospora</taxon>
    </lineage>
</organism>
<sequence>MLPPPGASGSPIAAKDSFDVPVFIRWSGPDLEPARRPMPSRVASVWHPWPGDGSQIPASGDYLVTTTWRDVLDAALSVGRDPTAWLTAVPALAWSEIVARRSPLVAYLCRSEILSAGTLARHIVEPNVIYTSGTEDTAQSAFGYRIGMTMAEWACRGLMGLGPTLHAEARAPVGHGPAWTPSLGLPDLIGYHPATGLPWIVEAKGGRRLGLPRLREGAAQLCRPDLMTGPHVKVLCGTSLTDRLFMTIDVENHDPGMSPWPGQAEAAETDRILMLAQSRMLTYFSLRALPTDSLRVLPIGPGVEDRRSRRGSAAMVTLLEDDESTQVERQRARQDPSYLQRPGEHRLDMLTGAVPGTDLVLGMSRRLYAACEELALQQEQIAVMVDQEIPRPRRDQADDVADQINAARRQLLYQEVGRSEARYRTREAFESAQSRNWWSLIDRPARLTPEPEQNVLEAATEDTYLALDARTAELAMPRR</sequence>
<proteinExistence type="predicted"/>
<name>A0A1C4YSW4_9ACTN</name>
<reference evidence="1 2" key="1">
    <citation type="submission" date="2016-06" db="EMBL/GenBank/DDBJ databases">
        <authorList>
            <person name="Kjaerup R.B."/>
            <person name="Dalgaard T.S."/>
            <person name="Juul-Madsen H.R."/>
        </authorList>
    </citation>
    <scope>NUCLEOTIDE SEQUENCE [LARGE SCALE GENOMIC DNA]</scope>
    <source>
        <strain evidence="1 2">DSM 45626</strain>
    </source>
</reference>